<evidence type="ECO:0000256" key="11">
    <source>
        <dbReference type="SAM" id="MobiDB-lite"/>
    </source>
</evidence>
<dbReference type="EC" id="5.6.1.1" evidence="9"/>
<feature type="compositionally biased region" description="Polar residues" evidence="11">
    <location>
        <begin position="247"/>
        <end position="260"/>
    </location>
</feature>
<dbReference type="Gene3D" id="1.10.8.60">
    <property type="match status" value="1"/>
</dbReference>
<protein>
    <recommendedName>
        <fullName evidence="9">Spastin</fullName>
        <ecNumber evidence="9">5.6.1.1</ecNumber>
    </recommendedName>
</protein>
<reference evidence="15" key="1">
    <citation type="journal article" date="2023" name="G3 (Bethesda)">
        <title>A reference genome for the long-term kleptoplast-retaining sea slug Elysia crispata morphotype clarki.</title>
        <authorList>
            <person name="Eastman K.E."/>
            <person name="Pendleton A.L."/>
            <person name="Shaikh M.A."/>
            <person name="Suttiyut T."/>
            <person name="Ogas R."/>
            <person name="Tomko P."/>
            <person name="Gavelis G."/>
            <person name="Widhalm J.R."/>
            <person name="Wisecaver J.H."/>
        </authorList>
    </citation>
    <scope>NUCLEOTIDE SEQUENCE</scope>
    <source>
        <strain evidence="15">ECLA1</strain>
    </source>
</reference>
<dbReference type="PANTHER" id="PTHR23074">
    <property type="entry name" value="AAA DOMAIN-CONTAINING"/>
    <property type="match status" value="1"/>
</dbReference>
<dbReference type="GO" id="GO:0051013">
    <property type="term" value="P:microtubule severing"/>
    <property type="evidence" value="ECO:0007669"/>
    <property type="project" value="UniProtKB-UniRule"/>
</dbReference>
<dbReference type="InterPro" id="IPR003960">
    <property type="entry name" value="ATPase_AAA_CS"/>
</dbReference>
<dbReference type="AlphaFoldDB" id="A0AAE1AM58"/>
<dbReference type="Pfam" id="PF17862">
    <property type="entry name" value="AAA_lid_3"/>
    <property type="match status" value="1"/>
</dbReference>
<evidence type="ECO:0000256" key="5">
    <source>
        <dbReference type="ARBA" id="ARBA00023136"/>
    </source>
</evidence>
<feature type="region of interest" description="Disordered" evidence="11">
    <location>
        <begin position="82"/>
        <end position="108"/>
    </location>
</feature>
<dbReference type="GO" id="GO:0031117">
    <property type="term" value="P:positive regulation of microtubule depolymerization"/>
    <property type="evidence" value="ECO:0007669"/>
    <property type="project" value="UniProtKB-UniRule"/>
</dbReference>
<keyword evidence="12" id="KW-0812">Transmembrane</keyword>
<evidence type="ECO:0000259" key="14">
    <source>
        <dbReference type="SMART" id="SM00745"/>
    </source>
</evidence>
<dbReference type="InterPro" id="IPR017179">
    <property type="entry name" value="Spastin"/>
</dbReference>
<dbReference type="HAMAP" id="MF_03021">
    <property type="entry name" value="Spastin"/>
    <property type="match status" value="1"/>
</dbReference>
<feature type="compositionally biased region" description="Polar residues" evidence="11">
    <location>
        <begin position="213"/>
        <end position="233"/>
    </location>
</feature>
<dbReference type="EMBL" id="JAWDGP010001550">
    <property type="protein sequence ID" value="KAK3790279.1"/>
    <property type="molecule type" value="Genomic_DNA"/>
</dbReference>
<comment type="caution">
    <text evidence="9">Lacks conserved residue(s) required for the propagation of feature annotation.</text>
</comment>
<evidence type="ECO:0000256" key="8">
    <source>
        <dbReference type="ARBA" id="ARBA00036378"/>
    </source>
</evidence>
<keyword evidence="10" id="KW-0175">Coiled coil</keyword>
<dbReference type="Proteomes" id="UP001283361">
    <property type="component" value="Unassembled WGS sequence"/>
</dbReference>
<dbReference type="Gene3D" id="3.40.50.300">
    <property type="entry name" value="P-loop containing nucleotide triphosphate hydrolases"/>
    <property type="match status" value="1"/>
</dbReference>
<feature type="topological domain" description="Cytoplasmic" evidence="9">
    <location>
        <begin position="62"/>
        <end position="642"/>
    </location>
</feature>
<keyword evidence="4 9" id="KW-0067">ATP-binding</keyword>
<evidence type="ECO:0000256" key="9">
    <source>
        <dbReference type="HAMAP-Rule" id="MF_03021"/>
    </source>
</evidence>
<dbReference type="CDD" id="cd02679">
    <property type="entry name" value="MIT_spastin"/>
    <property type="match status" value="1"/>
</dbReference>
<dbReference type="GO" id="GO:0016020">
    <property type="term" value="C:membrane"/>
    <property type="evidence" value="ECO:0007669"/>
    <property type="project" value="UniProtKB-SubCell"/>
</dbReference>
<keyword evidence="2 9" id="KW-0493">Microtubule</keyword>
<dbReference type="SMART" id="SM00745">
    <property type="entry name" value="MIT"/>
    <property type="match status" value="1"/>
</dbReference>
<evidence type="ECO:0000256" key="3">
    <source>
        <dbReference type="ARBA" id="ARBA00022741"/>
    </source>
</evidence>
<dbReference type="GO" id="GO:0005819">
    <property type="term" value="C:spindle"/>
    <property type="evidence" value="ECO:0007669"/>
    <property type="project" value="UniProtKB-UniRule"/>
</dbReference>
<comment type="subunit">
    <text evidence="9">Homohexamer. The homohexamer is stabilized by ATP-binding. The homohexamer may adopt a ring conformation through which microtubules pass prior to being severed. Interacts with microtubules.</text>
</comment>
<evidence type="ECO:0000256" key="10">
    <source>
        <dbReference type="SAM" id="Coils"/>
    </source>
</evidence>
<dbReference type="CDD" id="cd19524">
    <property type="entry name" value="RecA-like_spastin"/>
    <property type="match status" value="1"/>
</dbReference>
<evidence type="ECO:0000256" key="4">
    <source>
        <dbReference type="ARBA" id="ARBA00022840"/>
    </source>
</evidence>
<comment type="catalytic activity">
    <reaction evidence="8 9">
        <text>n ATP + n H2O + a microtubule = n ADP + n phosphate + (n+1) alpha/beta tubulin heterodimers.</text>
        <dbReference type="EC" id="5.6.1.1"/>
    </reaction>
</comment>
<feature type="coiled-coil region" evidence="10">
    <location>
        <begin position="163"/>
        <end position="197"/>
    </location>
</feature>
<dbReference type="GO" id="GO:0005813">
    <property type="term" value="C:centrosome"/>
    <property type="evidence" value="ECO:0007669"/>
    <property type="project" value="UniProtKB-SubCell"/>
</dbReference>
<proteinExistence type="inferred from homology"/>
<dbReference type="GO" id="GO:0005737">
    <property type="term" value="C:cytoplasm"/>
    <property type="evidence" value="ECO:0007669"/>
    <property type="project" value="UniProtKB-UniRule"/>
</dbReference>
<comment type="similarity">
    <text evidence="9">Belongs to the AAA ATPase family. Spastin subfamily.</text>
</comment>
<dbReference type="GO" id="GO:0008017">
    <property type="term" value="F:microtubule binding"/>
    <property type="evidence" value="ECO:0007669"/>
    <property type="project" value="UniProtKB-UniRule"/>
</dbReference>
<dbReference type="InterPro" id="IPR027417">
    <property type="entry name" value="P-loop_NTPase"/>
</dbReference>
<evidence type="ECO:0000256" key="12">
    <source>
        <dbReference type="SAM" id="Phobius"/>
    </source>
</evidence>
<dbReference type="PROSITE" id="PS00674">
    <property type="entry name" value="AAA"/>
    <property type="match status" value="1"/>
</dbReference>
<comment type="function">
    <text evidence="9">ATP-dependent microtubule severing protein. Microtubule severing may promote reorganization of cellular microtubule arrays and the release of microtubules from the microtubule organizing center following nucleation.</text>
</comment>
<dbReference type="GO" id="GO:0005524">
    <property type="term" value="F:ATP binding"/>
    <property type="evidence" value="ECO:0007669"/>
    <property type="project" value="UniProtKB-UniRule"/>
</dbReference>
<dbReference type="InterPro" id="IPR003959">
    <property type="entry name" value="ATPase_AAA_core"/>
</dbReference>
<keyword evidence="6 9" id="KW-0206">Cytoskeleton</keyword>
<dbReference type="FunFam" id="1.20.58.80:FF:000006">
    <property type="entry name" value="Spastin"/>
    <property type="match status" value="1"/>
</dbReference>
<name>A0AAE1AM58_9GAST</name>
<dbReference type="InterPro" id="IPR003593">
    <property type="entry name" value="AAA+_ATPase"/>
</dbReference>
<dbReference type="SMART" id="SM00382">
    <property type="entry name" value="AAA"/>
    <property type="match status" value="1"/>
</dbReference>
<dbReference type="Gene3D" id="1.20.58.80">
    <property type="entry name" value="Phosphotransferase system, lactose/cellobiose-type IIA subunit"/>
    <property type="match status" value="1"/>
</dbReference>
<dbReference type="Pfam" id="PF00004">
    <property type="entry name" value="AAA"/>
    <property type="match status" value="1"/>
</dbReference>
<feature type="domain" description="MIT" evidence="14">
    <location>
        <begin position="109"/>
        <end position="186"/>
    </location>
</feature>
<organism evidence="15 16">
    <name type="scientific">Elysia crispata</name>
    <name type="common">lettuce slug</name>
    <dbReference type="NCBI Taxonomy" id="231223"/>
    <lineage>
        <taxon>Eukaryota</taxon>
        <taxon>Metazoa</taxon>
        <taxon>Spiralia</taxon>
        <taxon>Lophotrochozoa</taxon>
        <taxon>Mollusca</taxon>
        <taxon>Gastropoda</taxon>
        <taxon>Heterobranchia</taxon>
        <taxon>Euthyneura</taxon>
        <taxon>Panpulmonata</taxon>
        <taxon>Sacoglossa</taxon>
        <taxon>Placobranchoidea</taxon>
        <taxon>Plakobranchidae</taxon>
        <taxon>Elysia</taxon>
    </lineage>
</organism>
<evidence type="ECO:0000313" key="16">
    <source>
        <dbReference type="Proteomes" id="UP001283361"/>
    </source>
</evidence>
<keyword evidence="7 9" id="KW-0413">Isomerase</keyword>
<evidence type="ECO:0000256" key="6">
    <source>
        <dbReference type="ARBA" id="ARBA00023212"/>
    </source>
</evidence>
<sequence>MHRKGAGGSRYPGQKKCEGKGKLIKKGLSVHSKNLRIFATPLLVVFVFVRSLAYQFLLAVVLVGQYSRRALNIRGDSKAIGYHTATDPMSNNRRTRSPVGPGEPALATQKRHHRKAFEYISKALKIDEEDGVRKDIAAELYKKGIVELEKGISIDVCGQGETYERARRLQDKMKTNLEMVKDRLEILERLLENMTLEETLVDQRLAGEAATATGGQLSEQRMSSAMPSVSSQWGRPAPNRALDPLNRNFQLPGTSTSKPATNALKKPNKVKNVPMAVNRGSSGTGGASSPRLSRAGAKERKSSTSSSPGSSPVTRRRPTHTRQASQPDIQNINRCRDLSSVKLKNVDKKLAEVILSEILYQGAQVTFNDIAGQDNAKQALQEIVILPALRPELFTGLRAPARGLLLFGPPGNGKTLLAKAVASESKSVFFNISASSLTSKWVGEGEKLVRTLFAAARQLQPAIIFIDEIDSLLCERREGENDASRRLKTEFLVQFDGASSSAEDRILVMGATNRPQELDDAVLRRFAKRVYVTMPDTATRKALLTHLLTKQGSPLSARDLDSLAKQTNGYSGSDLNALAKDAALGPIRELSVSEVQAMDASRVRPIQISDFRESLKRIRRSVPLESTARYEDWNREFGDVAT</sequence>
<dbReference type="GO" id="GO:0008568">
    <property type="term" value="F:microtubule severing ATPase activity"/>
    <property type="evidence" value="ECO:0007669"/>
    <property type="project" value="UniProtKB-UniRule"/>
</dbReference>
<keyword evidence="3 9" id="KW-0547">Nucleotide-binding</keyword>
<dbReference type="GO" id="GO:0034214">
    <property type="term" value="P:protein hexamerization"/>
    <property type="evidence" value="ECO:0007669"/>
    <property type="project" value="UniProtKB-UniRule"/>
</dbReference>
<feature type="transmembrane region" description="Helical" evidence="12">
    <location>
        <begin position="42"/>
        <end position="64"/>
    </location>
</feature>
<evidence type="ECO:0000313" key="15">
    <source>
        <dbReference type="EMBL" id="KAK3790279.1"/>
    </source>
</evidence>
<dbReference type="InterPro" id="IPR050304">
    <property type="entry name" value="MT-severing_AAA_ATPase"/>
</dbReference>
<keyword evidence="5 9" id="KW-0472">Membrane</keyword>
<evidence type="ECO:0000259" key="13">
    <source>
        <dbReference type="SMART" id="SM00382"/>
    </source>
</evidence>
<feature type="domain" description="AAA+ ATPase" evidence="13">
    <location>
        <begin position="400"/>
        <end position="536"/>
    </location>
</feature>
<feature type="topological domain" description="Cytoplasmic" evidence="9">
    <location>
        <begin position="1"/>
        <end position="41"/>
    </location>
</feature>
<evidence type="ECO:0000256" key="2">
    <source>
        <dbReference type="ARBA" id="ARBA00022701"/>
    </source>
</evidence>
<dbReference type="FunFam" id="1.10.8.60:FF:000022">
    <property type="entry name" value="Fidgetin like 1"/>
    <property type="match status" value="1"/>
</dbReference>
<gene>
    <name evidence="15" type="ORF">RRG08_034841</name>
</gene>
<keyword evidence="12" id="KW-1133">Transmembrane helix</keyword>
<dbReference type="SUPFAM" id="SSF52540">
    <property type="entry name" value="P-loop containing nucleoside triphosphate hydrolases"/>
    <property type="match status" value="1"/>
</dbReference>
<comment type="subcellular location">
    <subcellularLocation>
        <location evidence="9">Membrane</location>
        <topology evidence="9">Peripheral membrane protein</topology>
    </subcellularLocation>
    <subcellularLocation>
        <location evidence="9">Cytoplasm</location>
        <location evidence="9">Cytoskeleton</location>
        <location evidence="9">Microtubule organizing center</location>
        <location evidence="9">Centrosome</location>
    </subcellularLocation>
    <subcellularLocation>
        <location evidence="9">Cytoplasm</location>
        <location evidence="9">Cytoskeleton</location>
    </subcellularLocation>
    <text evidence="9">Forms an intramembrane hairpin-like structure in the membrane.</text>
</comment>
<dbReference type="InterPro" id="IPR007330">
    <property type="entry name" value="MIT_dom"/>
</dbReference>
<dbReference type="InterPro" id="IPR041569">
    <property type="entry name" value="AAA_lid_3"/>
</dbReference>
<feature type="binding site" evidence="9">
    <location>
        <begin position="408"/>
        <end position="415"/>
    </location>
    <ligand>
        <name>ATP</name>
        <dbReference type="ChEBI" id="CHEBI:30616"/>
    </ligand>
</feature>
<feature type="compositionally biased region" description="Polar residues" evidence="11">
    <location>
        <begin position="321"/>
        <end position="333"/>
    </location>
</feature>
<dbReference type="GO" id="GO:0016887">
    <property type="term" value="F:ATP hydrolysis activity"/>
    <property type="evidence" value="ECO:0007669"/>
    <property type="project" value="InterPro"/>
</dbReference>
<evidence type="ECO:0000256" key="1">
    <source>
        <dbReference type="ARBA" id="ARBA00022490"/>
    </source>
</evidence>
<feature type="region of interest" description="Disordered" evidence="11">
    <location>
        <begin position="211"/>
        <end position="333"/>
    </location>
</feature>
<comment type="caution">
    <text evidence="15">The sequence shown here is derived from an EMBL/GenBank/DDBJ whole genome shotgun (WGS) entry which is preliminary data.</text>
</comment>
<feature type="compositionally biased region" description="Low complexity" evidence="11">
    <location>
        <begin position="303"/>
        <end position="313"/>
    </location>
</feature>
<evidence type="ECO:0000256" key="7">
    <source>
        <dbReference type="ARBA" id="ARBA00023235"/>
    </source>
</evidence>
<dbReference type="PANTHER" id="PTHR23074:SF86">
    <property type="entry name" value="SPASTIN"/>
    <property type="match status" value="1"/>
</dbReference>
<dbReference type="FunFam" id="3.40.50.300:FF:000093">
    <property type="entry name" value="Fidgetin-like 1"/>
    <property type="match status" value="1"/>
</dbReference>
<dbReference type="GO" id="GO:0005874">
    <property type="term" value="C:microtubule"/>
    <property type="evidence" value="ECO:0007669"/>
    <property type="project" value="UniProtKB-UniRule"/>
</dbReference>
<accession>A0AAE1AM58</accession>
<keyword evidence="1 9" id="KW-0963">Cytoplasm</keyword>
<keyword evidence="16" id="KW-1185">Reference proteome</keyword>